<organism evidence="8">
    <name type="scientific">candidate division WOR-3 bacterium</name>
    <dbReference type="NCBI Taxonomy" id="2052148"/>
    <lineage>
        <taxon>Bacteria</taxon>
        <taxon>Bacteria division WOR-3</taxon>
    </lineage>
</organism>
<reference evidence="8" key="1">
    <citation type="journal article" date="2020" name="mSystems">
        <title>Genome- and Community-Level Interaction Insights into Carbon Utilization and Element Cycling Functions of Hydrothermarchaeota in Hydrothermal Sediment.</title>
        <authorList>
            <person name="Zhou Z."/>
            <person name="Liu Y."/>
            <person name="Xu W."/>
            <person name="Pan J."/>
            <person name="Luo Z.H."/>
            <person name="Li M."/>
        </authorList>
    </citation>
    <scope>NUCLEOTIDE SEQUENCE [LARGE SCALE GENOMIC DNA]</scope>
    <source>
        <strain evidence="8">SpSt-906</strain>
    </source>
</reference>
<comment type="similarity">
    <text evidence="6">Belongs to the TVP38/TMEM64 family.</text>
</comment>
<name>A0A7C3YSC0_UNCW3</name>
<keyword evidence="4 6" id="KW-1133">Transmembrane helix</keyword>
<evidence type="ECO:0000256" key="5">
    <source>
        <dbReference type="ARBA" id="ARBA00023136"/>
    </source>
</evidence>
<feature type="domain" description="VTT" evidence="7">
    <location>
        <begin position="69"/>
        <end position="186"/>
    </location>
</feature>
<evidence type="ECO:0000256" key="2">
    <source>
        <dbReference type="ARBA" id="ARBA00022475"/>
    </source>
</evidence>
<comment type="caution">
    <text evidence="8">The sequence shown here is derived from an EMBL/GenBank/DDBJ whole genome shotgun (WGS) entry which is preliminary data.</text>
</comment>
<dbReference type="InterPro" id="IPR015414">
    <property type="entry name" value="TMEM64"/>
</dbReference>
<dbReference type="EMBL" id="DTMQ01000016">
    <property type="protein sequence ID" value="HGE98953.1"/>
    <property type="molecule type" value="Genomic_DNA"/>
</dbReference>
<sequence length="228" mass="26333">MFRPIKRKIVFLVILSIFILSFLYLSFPLLPRIDLSQLMALRRKILRFSFLSPFVFFFAQILQILFPILPGNLLNFAGGYIFGIGKGSVLSLLGVLFGASLAFSLSRYFGRKALFFFLREERWKRFDERVKKFGPLLFFLLFLLPNPIGDAVFYLYGLTSLPFSFFLPAVLIGRTPGIIFSTYLGSRALSFTLTDWLSLGIVLIVIATLFYLFKERILLFLSRLEKRD</sequence>
<keyword evidence="2 6" id="KW-1003">Cell membrane</keyword>
<keyword evidence="5 6" id="KW-0472">Membrane</keyword>
<feature type="transmembrane region" description="Helical" evidence="6">
    <location>
        <begin position="50"/>
        <end position="69"/>
    </location>
</feature>
<dbReference type="PANTHER" id="PTHR12677">
    <property type="entry name" value="GOLGI APPARATUS MEMBRANE PROTEIN TVP38-RELATED"/>
    <property type="match status" value="1"/>
</dbReference>
<feature type="transmembrane region" description="Helical" evidence="6">
    <location>
        <begin position="89"/>
        <end position="109"/>
    </location>
</feature>
<evidence type="ECO:0000256" key="1">
    <source>
        <dbReference type="ARBA" id="ARBA00004651"/>
    </source>
</evidence>
<dbReference type="PANTHER" id="PTHR12677:SF59">
    <property type="entry name" value="GOLGI APPARATUS MEMBRANE PROTEIN TVP38-RELATED"/>
    <property type="match status" value="1"/>
</dbReference>
<evidence type="ECO:0000256" key="6">
    <source>
        <dbReference type="RuleBase" id="RU366058"/>
    </source>
</evidence>
<feature type="transmembrane region" description="Helical" evidence="6">
    <location>
        <begin position="130"/>
        <end position="148"/>
    </location>
</feature>
<feature type="transmembrane region" description="Helical" evidence="6">
    <location>
        <begin position="12"/>
        <end position="30"/>
    </location>
</feature>
<accession>A0A7C3YSC0</accession>
<dbReference type="Pfam" id="PF09335">
    <property type="entry name" value="VTT_dom"/>
    <property type="match status" value="1"/>
</dbReference>
<dbReference type="InterPro" id="IPR032816">
    <property type="entry name" value="VTT_dom"/>
</dbReference>
<protein>
    <recommendedName>
        <fullName evidence="6">TVP38/TMEM64 family membrane protein</fullName>
    </recommendedName>
</protein>
<comment type="subcellular location">
    <subcellularLocation>
        <location evidence="1 6">Cell membrane</location>
        <topology evidence="1 6">Multi-pass membrane protein</topology>
    </subcellularLocation>
</comment>
<evidence type="ECO:0000256" key="4">
    <source>
        <dbReference type="ARBA" id="ARBA00022989"/>
    </source>
</evidence>
<feature type="transmembrane region" description="Helical" evidence="6">
    <location>
        <begin position="193"/>
        <end position="213"/>
    </location>
</feature>
<dbReference type="GO" id="GO:0005886">
    <property type="term" value="C:plasma membrane"/>
    <property type="evidence" value="ECO:0007669"/>
    <property type="project" value="UniProtKB-SubCell"/>
</dbReference>
<evidence type="ECO:0000313" key="8">
    <source>
        <dbReference type="EMBL" id="HGE98953.1"/>
    </source>
</evidence>
<keyword evidence="3 6" id="KW-0812">Transmembrane</keyword>
<evidence type="ECO:0000256" key="3">
    <source>
        <dbReference type="ARBA" id="ARBA00022692"/>
    </source>
</evidence>
<dbReference type="AlphaFoldDB" id="A0A7C3YSC0"/>
<evidence type="ECO:0000259" key="7">
    <source>
        <dbReference type="Pfam" id="PF09335"/>
    </source>
</evidence>
<proteinExistence type="inferred from homology"/>
<gene>
    <name evidence="8" type="ORF">ENX07_02620</name>
</gene>